<comment type="caution">
    <text evidence="2">The sequence shown here is derived from an EMBL/GenBank/DDBJ whole genome shotgun (WGS) entry which is preliminary data.</text>
</comment>
<evidence type="ECO:0000313" key="2">
    <source>
        <dbReference type="EMBL" id="CAI3986246.1"/>
    </source>
</evidence>
<evidence type="ECO:0000313" key="3">
    <source>
        <dbReference type="EMBL" id="CAL1139621.1"/>
    </source>
</evidence>
<keyword evidence="5" id="KW-1185">Reference proteome</keyword>
<dbReference type="EMBL" id="CAMXCT010001063">
    <property type="protein sequence ID" value="CAI3986246.1"/>
    <property type="molecule type" value="Genomic_DNA"/>
</dbReference>
<dbReference type="EMBL" id="CAMXCT020001063">
    <property type="protein sequence ID" value="CAL1139621.1"/>
    <property type="molecule type" value="Genomic_DNA"/>
</dbReference>
<feature type="non-terminal residue" evidence="2">
    <location>
        <position position="471"/>
    </location>
</feature>
<dbReference type="SUPFAM" id="SSF81606">
    <property type="entry name" value="PP2C-like"/>
    <property type="match status" value="1"/>
</dbReference>
<evidence type="ECO:0000259" key="1">
    <source>
        <dbReference type="PROSITE" id="PS51746"/>
    </source>
</evidence>
<proteinExistence type="predicted"/>
<gene>
    <name evidence="2" type="ORF">C1SCF055_LOCUS13613</name>
</gene>
<feature type="domain" description="PPM-type phosphatase" evidence="1">
    <location>
        <begin position="1"/>
        <end position="139"/>
    </location>
</feature>
<organism evidence="2">
    <name type="scientific">Cladocopium goreaui</name>
    <dbReference type="NCBI Taxonomy" id="2562237"/>
    <lineage>
        <taxon>Eukaryota</taxon>
        <taxon>Sar</taxon>
        <taxon>Alveolata</taxon>
        <taxon>Dinophyceae</taxon>
        <taxon>Suessiales</taxon>
        <taxon>Symbiodiniaceae</taxon>
        <taxon>Cladocopium</taxon>
    </lineage>
</organism>
<dbReference type="CDD" id="cd00143">
    <property type="entry name" value="PP2Cc"/>
    <property type="match status" value="1"/>
</dbReference>
<dbReference type="PROSITE" id="PS51746">
    <property type="entry name" value="PPM_2"/>
    <property type="match status" value="1"/>
</dbReference>
<dbReference type="EMBL" id="CAMXCT030001063">
    <property type="protein sequence ID" value="CAL4773558.1"/>
    <property type="molecule type" value="Genomic_DNA"/>
</dbReference>
<reference evidence="2" key="1">
    <citation type="submission" date="2022-10" db="EMBL/GenBank/DDBJ databases">
        <authorList>
            <person name="Chen Y."/>
            <person name="Dougan E. K."/>
            <person name="Chan C."/>
            <person name="Rhodes N."/>
            <person name="Thang M."/>
        </authorList>
    </citation>
    <scope>NUCLEOTIDE SEQUENCE</scope>
</reference>
<dbReference type="PANTHER" id="PTHR13832:SF827">
    <property type="entry name" value="PROTEIN PHOSPHATASE 1L"/>
    <property type="match status" value="1"/>
</dbReference>
<sequence length="471" mass="52804">VSIDHRANDADEAARVCREGGFVRHGRVAGQLSVSRSLGDHHLKDSGVSCVPDVSSFNARDGHALIVASDGLWDAFSDDDAGEALLSCVKQAQQSGQVWDPSRGHCKECFVNEASTSRTLGPGSGVGVPDAKLLMGVSYISQHSSFLWNWFDPHADLKPEALLQRMHPHLREEIFKRPMLKKQFEDDVRTVFSAYKGQGAVEDFRDLVTENMEDLNKRIETEGSEHLSKLLDHLKHYSQFQGIAYPLLLVPKTSILPWLPLPDARASTQQEFPVMRHIMLTVGYNRREWREKGHAVTGSGRLLTREYREDLSPKRQGIFSLSLSQRHRIFSSAPDLDNAKQEKMDLCIPVLLFHPDSYPVLPFVSRMPWHDFAVVASMASEEQAGAILQGLLDMPLAERQERRQRTLRYAPLVALSLQNCPSEVVSALDLISMELQDKVAMLRTAVLPGMQTATAPRSRDDWLLWGPSRPS</sequence>
<accession>A0A9P1C9K3</accession>
<name>A0A9P1C9K3_9DINO</name>
<dbReference type="InterPro" id="IPR036457">
    <property type="entry name" value="PPM-type-like_dom_sf"/>
</dbReference>
<dbReference type="Gene3D" id="3.60.40.10">
    <property type="entry name" value="PPM-type phosphatase domain"/>
    <property type="match status" value="1"/>
</dbReference>
<dbReference type="InterPro" id="IPR015655">
    <property type="entry name" value="PP2C"/>
</dbReference>
<reference evidence="3" key="2">
    <citation type="submission" date="2024-04" db="EMBL/GenBank/DDBJ databases">
        <authorList>
            <person name="Chen Y."/>
            <person name="Shah S."/>
            <person name="Dougan E. K."/>
            <person name="Thang M."/>
            <person name="Chan C."/>
        </authorList>
    </citation>
    <scope>NUCLEOTIDE SEQUENCE [LARGE SCALE GENOMIC DNA]</scope>
</reference>
<dbReference type="AlphaFoldDB" id="A0A9P1C9K3"/>
<evidence type="ECO:0000313" key="5">
    <source>
        <dbReference type="Proteomes" id="UP001152797"/>
    </source>
</evidence>
<dbReference type="InterPro" id="IPR001932">
    <property type="entry name" value="PPM-type_phosphatase-like_dom"/>
</dbReference>
<protein>
    <submittedName>
        <fullName evidence="4">Probable protein phosphatase 2C 24 (AtPP2C24)</fullName>
    </submittedName>
</protein>
<dbReference type="Proteomes" id="UP001152797">
    <property type="component" value="Unassembled WGS sequence"/>
</dbReference>
<evidence type="ECO:0000313" key="4">
    <source>
        <dbReference type="EMBL" id="CAL4773558.1"/>
    </source>
</evidence>
<dbReference type="PANTHER" id="PTHR13832">
    <property type="entry name" value="PROTEIN PHOSPHATASE 2C"/>
    <property type="match status" value="1"/>
</dbReference>
<dbReference type="OrthoDB" id="420624at2759"/>
<dbReference type="GO" id="GO:0004722">
    <property type="term" value="F:protein serine/threonine phosphatase activity"/>
    <property type="evidence" value="ECO:0007669"/>
    <property type="project" value="InterPro"/>
</dbReference>
<dbReference type="Pfam" id="PF00481">
    <property type="entry name" value="PP2C"/>
    <property type="match status" value="1"/>
</dbReference>